<name>A0A319CWU8_9EURO</name>
<dbReference type="EMBL" id="KZ826014">
    <property type="protein sequence ID" value="PYH89726.1"/>
    <property type="molecule type" value="Genomic_DNA"/>
</dbReference>
<reference evidence="1 2" key="1">
    <citation type="submission" date="2018-02" db="EMBL/GenBank/DDBJ databases">
        <title>The genomes of Aspergillus section Nigri reveals drivers in fungal speciation.</title>
        <authorList>
            <consortium name="DOE Joint Genome Institute"/>
            <person name="Vesth T.C."/>
            <person name="Nybo J."/>
            <person name="Theobald S."/>
            <person name="Brandl J."/>
            <person name="Frisvad J.C."/>
            <person name="Nielsen K.F."/>
            <person name="Lyhne E.K."/>
            <person name="Kogle M.E."/>
            <person name="Kuo A."/>
            <person name="Riley R."/>
            <person name="Clum A."/>
            <person name="Nolan M."/>
            <person name="Lipzen A."/>
            <person name="Salamov A."/>
            <person name="Henrissat B."/>
            <person name="Wiebenga A."/>
            <person name="De vries R.P."/>
            <person name="Grigoriev I.V."/>
            <person name="Mortensen U.H."/>
            <person name="Andersen M.R."/>
            <person name="Baker S.E."/>
        </authorList>
    </citation>
    <scope>NUCLEOTIDE SEQUENCE [LARGE SCALE GENOMIC DNA]</scope>
    <source>
        <strain evidence="1 2">CBS 707.79</strain>
    </source>
</reference>
<dbReference type="STRING" id="1448320.A0A319CWU8"/>
<protein>
    <submittedName>
        <fullName evidence="1">Uncharacterized protein</fullName>
    </submittedName>
</protein>
<evidence type="ECO:0000313" key="1">
    <source>
        <dbReference type="EMBL" id="PYH89726.1"/>
    </source>
</evidence>
<accession>A0A319CWU8</accession>
<dbReference type="OrthoDB" id="2998174at2759"/>
<dbReference type="AlphaFoldDB" id="A0A319CWU8"/>
<gene>
    <name evidence="1" type="ORF">BO71DRAFT_100659</name>
</gene>
<sequence length="187" mass="20795">MEFVTSNELSRVLVDFLDRFGYNDQAHLSSHDLQANYDFTLKFPPGAEETVRSLSEYVHCTFPFLPLEIRKAVAVYDSAFRCLPTMSPWRSMTVFMGYASAYRSGAKSSTQPGEVCLNSPPLSYAQTTRFRGAVEFIQATSVERTLFQGYPGSNYPELYPTRECPGTAAGGHLLSRAPVSVIRIGLP</sequence>
<dbReference type="Proteomes" id="UP000247810">
    <property type="component" value="Unassembled WGS sequence"/>
</dbReference>
<organism evidence="1 2">
    <name type="scientific">Aspergillus ellipticus CBS 707.79</name>
    <dbReference type="NCBI Taxonomy" id="1448320"/>
    <lineage>
        <taxon>Eukaryota</taxon>
        <taxon>Fungi</taxon>
        <taxon>Dikarya</taxon>
        <taxon>Ascomycota</taxon>
        <taxon>Pezizomycotina</taxon>
        <taxon>Eurotiomycetes</taxon>
        <taxon>Eurotiomycetidae</taxon>
        <taxon>Eurotiales</taxon>
        <taxon>Aspergillaceae</taxon>
        <taxon>Aspergillus</taxon>
        <taxon>Aspergillus subgen. Circumdati</taxon>
    </lineage>
</organism>
<dbReference type="VEuPathDB" id="FungiDB:BO71DRAFT_100659"/>
<keyword evidence="2" id="KW-1185">Reference proteome</keyword>
<proteinExistence type="predicted"/>
<evidence type="ECO:0000313" key="2">
    <source>
        <dbReference type="Proteomes" id="UP000247810"/>
    </source>
</evidence>